<dbReference type="InterPro" id="IPR011009">
    <property type="entry name" value="Kinase-like_dom_sf"/>
</dbReference>
<keyword evidence="3" id="KW-0067">ATP-binding</keyword>
<evidence type="ECO:0000256" key="1">
    <source>
        <dbReference type="ARBA" id="ARBA00022729"/>
    </source>
</evidence>
<dbReference type="EMBL" id="JAIWYP010000009">
    <property type="protein sequence ID" value="KAH3770106.1"/>
    <property type="molecule type" value="Genomic_DNA"/>
</dbReference>
<reference evidence="7" key="1">
    <citation type="journal article" date="2019" name="bioRxiv">
        <title>The Genome of the Zebra Mussel, Dreissena polymorpha: A Resource for Invasive Species Research.</title>
        <authorList>
            <person name="McCartney M.A."/>
            <person name="Auch B."/>
            <person name="Kono T."/>
            <person name="Mallez S."/>
            <person name="Zhang Y."/>
            <person name="Obille A."/>
            <person name="Becker A."/>
            <person name="Abrahante J.E."/>
            <person name="Garbe J."/>
            <person name="Badalamenti J.P."/>
            <person name="Herman A."/>
            <person name="Mangelson H."/>
            <person name="Liachko I."/>
            <person name="Sullivan S."/>
            <person name="Sone E.D."/>
            <person name="Koren S."/>
            <person name="Silverstein K.A.T."/>
            <person name="Beckman K.B."/>
            <person name="Gohl D.M."/>
        </authorList>
    </citation>
    <scope>NUCLEOTIDE SEQUENCE</scope>
    <source>
        <strain evidence="7">Duluth1</strain>
        <tissue evidence="7">Whole animal</tissue>
    </source>
</reference>
<dbReference type="GO" id="GO:0006397">
    <property type="term" value="P:mRNA processing"/>
    <property type="evidence" value="ECO:0007669"/>
    <property type="project" value="InterPro"/>
</dbReference>
<feature type="compositionally biased region" description="Polar residues" evidence="4">
    <location>
        <begin position="68"/>
        <end position="90"/>
    </location>
</feature>
<dbReference type="InterPro" id="IPR010513">
    <property type="entry name" value="KEN_dom"/>
</dbReference>
<comment type="caution">
    <text evidence="7">The sequence shown here is derived from an EMBL/GenBank/DDBJ whole genome shotgun (WGS) entry which is preliminary data.</text>
</comment>
<evidence type="ECO:0000313" key="8">
    <source>
        <dbReference type="Proteomes" id="UP000828390"/>
    </source>
</evidence>
<evidence type="ECO:0000259" key="5">
    <source>
        <dbReference type="PROSITE" id="PS50011"/>
    </source>
</evidence>
<dbReference type="PANTHER" id="PTHR13954">
    <property type="entry name" value="IRE1-RELATED"/>
    <property type="match status" value="1"/>
</dbReference>
<keyword evidence="8" id="KW-1185">Reference proteome</keyword>
<dbReference type="InterPro" id="IPR045133">
    <property type="entry name" value="IRE1/2-like"/>
</dbReference>
<dbReference type="GO" id="GO:1990604">
    <property type="term" value="C:IRE1-TRAF2-ASK1 complex"/>
    <property type="evidence" value="ECO:0007669"/>
    <property type="project" value="TreeGrafter"/>
</dbReference>
<dbReference type="Gene3D" id="1.20.1440.180">
    <property type="entry name" value="KEN domain"/>
    <property type="match status" value="1"/>
</dbReference>
<evidence type="ECO:0000256" key="2">
    <source>
        <dbReference type="ARBA" id="ARBA00022741"/>
    </source>
</evidence>
<dbReference type="GO" id="GO:0070059">
    <property type="term" value="P:intrinsic apoptotic signaling pathway in response to endoplasmic reticulum stress"/>
    <property type="evidence" value="ECO:0007669"/>
    <property type="project" value="TreeGrafter"/>
</dbReference>
<dbReference type="InterPro" id="IPR038357">
    <property type="entry name" value="KEN_sf"/>
</dbReference>
<dbReference type="Proteomes" id="UP000828390">
    <property type="component" value="Unassembled WGS sequence"/>
</dbReference>
<evidence type="ECO:0000259" key="6">
    <source>
        <dbReference type="PROSITE" id="PS51392"/>
    </source>
</evidence>
<keyword evidence="2" id="KW-0547">Nucleotide-binding</keyword>
<name>A0A9D4ICD2_DREPO</name>
<feature type="domain" description="KEN" evidence="6">
    <location>
        <begin position="431"/>
        <end position="559"/>
    </location>
</feature>
<evidence type="ECO:0000313" key="7">
    <source>
        <dbReference type="EMBL" id="KAH3770106.1"/>
    </source>
</evidence>
<dbReference type="GO" id="GO:0036498">
    <property type="term" value="P:IRE1-mediated unfolded protein response"/>
    <property type="evidence" value="ECO:0007669"/>
    <property type="project" value="TreeGrafter"/>
</dbReference>
<dbReference type="SUPFAM" id="SSF56112">
    <property type="entry name" value="Protein kinase-like (PK-like)"/>
    <property type="match status" value="1"/>
</dbReference>
<protein>
    <recommendedName>
        <fullName evidence="9">Protein kinase domain-containing protein</fullName>
    </recommendedName>
</protein>
<dbReference type="GO" id="GO:0004521">
    <property type="term" value="F:RNA endonuclease activity"/>
    <property type="evidence" value="ECO:0007669"/>
    <property type="project" value="InterPro"/>
</dbReference>
<dbReference type="Gene3D" id="1.10.510.10">
    <property type="entry name" value="Transferase(Phosphotransferase) domain 1"/>
    <property type="match status" value="1"/>
</dbReference>
<proteinExistence type="predicted"/>
<reference evidence="7" key="2">
    <citation type="submission" date="2020-11" db="EMBL/GenBank/DDBJ databases">
        <authorList>
            <person name="McCartney M.A."/>
            <person name="Auch B."/>
            <person name="Kono T."/>
            <person name="Mallez S."/>
            <person name="Becker A."/>
            <person name="Gohl D.M."/>
            <person name="Silverstein K.A.T."/>
            <person name="Koren S."/>
            <person name="Bechman K.B."/>
            <person name="Herman A."/>
            <person name="Abrahante J.E."/>
            <person name="Garbe J."/>
        </authorList>
    </citation>
    <scope>NUCLEOTIDE SEQUENCE</scope>
    <source>
        <strain evidence="7">Duluth1</strain>
        <tissue evidence="7">Whole animal</tissue>
    </source>
</reference>
<dbReference type="AlphaFoldDB" id="A0A9D4ICD2"/>
<dbReference type="Pfam" id="PF00069">
    <property type="entry name" value="Pkinase"/>
    <property type="match status" value="1"/>
</dbReference>
<dbReference type="GO" id="GO:0004674">
    <property type="term" value="F:protein serine/threonine kinase activity"/>
    <property type="evidence" value="ECO:0007669"/>
    <property type="project" value="InterPro"/>
</dbReference>
<keyword evidence="1" id="KW-0732">Signal</keyword>
<organism evidence="7 8">
    <name type="scientific">Dreissena polymorpha</name>
    <name type="common">Zebra mussel</name>
    <name type="synonym">Mytilus polymorpha</name>
    <dbReference type="NCBI Taxonomy" id="45954"/>
    <lineage>
        <taxon>Eukaryota</taxon>
        <taxon>Metazoa</taxon>
        <taxon>Spiralia</taxon>
        <taxon>Lophotrochozoa</taxon>
        <taxon>Mollusca</taxon>
        <taxon>Bivalvia</taxon>
        <taxon>Autobranchia</taxon>
        <taxon>Heteroconchia</taxon>
        <taxon>Euheterodonta</taxon>
        <taxon>Imparidentia</taxon>
        <taxon>Neoheterodontei</taxon>
        <taxon>Myida</taxon>
        <taxon>Dreissenoidea</taxon>
        <taxon>Dreissenidae</taxon>
        <taxon>Dreissena</taxon>
    </lineage>
</organism>
<dbReference type="GO" id="GO:0005524">
    <property type="term" value="F:ATP binding"/>
    <property type="evidence" value="ECO:0007669"/>
    <property type="project" value="UniProtKB-KW"/>
</dbReference>
<feature type="domain" description="Protein kinase" evidence="5">
    <location>
        <begin position="173"/>
        <end position="428"/>
    </location>
</feature>
<dbReference type="PROSITE" id="PS50011">
    <property type="entry name" value="PROTEIN_KINASE_DOM"/>
    <property type="match status" value="1"/>
</dbReference>
<gene>
    <name evidence="7" type="ORF">DPMN_171386</name>
</gene>
<evidence type="ECO:0000256" key="4">
    <source>
        <dbReference type="SAM" id="MobiDB-lite"/>
    </source>
</evidence>
<feature type="region of interest" description="Disordered" evidence="4">
    <location>
        <begin position="1"/>
        <end position="90"/>
    </location>
</feature>
<dbReference type="PROSITE" id="PS51392">
    <property type="entry name" value="KEN"/>
    <property type="match status" value="1"/>
</dbReference>
<accession>A0A9D4ICD2</accession>
<dbReference type="Pfam" id="PF06479">
    <property type="entry name" value="Ribonuc_2-5A"/>
    <property type="match status" value="1"/>
</dbReference>
<dbReference type="InterPro" id="IPR000719">
    <property type="entry name" value="Prot_kinase_dom"/>
</dbReference>
<dbReference type="PANTHER" id="PTHR13954:SF6">
    <property type="entry name" value="NON-SPECIFIC SERINE_THREONINE PROTEIN KINASE"/>
    <property type="match status" value="1"/>
</dbReference>
<sequence length="559" mass="64246">MPTNSNGMSDGKGQINHQCQETGHGYPSNWKNMPKEQLQPNDRIERPVAPVGSYSAMLQAQRNRKDYSNAQPPRSGDPFSTGQQPNSYHTQDVTPKHIMQKDPNHGQVPAATRFPDVYMQPPRPFPNNKLPSLQTNGALIETCQALYAAKIISVRWRDELERLRGLPAHMCMFVNNIVIPAADKDRVYISYHSTGPSILGHLRDGTEVSVRLMHPSAARVSPDLANKLLNMDESEHFILKYKDFVYSDGLLYVASELHEYTLTEFLVRERNTDDTYRQRMLFQLLRGIKRLHQDHLCVHGELRPDNVLFDVNWTVKLAGYGLGRNREGPTVDYSEDDMCWLPPEVLVHKKQVNFKSDIFATGMLIYYILRNCRNPFGSSPAEILRNIEASSPQVEAVSDEAADLLATMLSINKIERPSINNTLDHPCFWGEEKKFRFINIVGSDVVYELKHGLDKRESMIDILCNVKNTTKFCKWMEVIEPHLLRDMTVYRQYKNTLLDLVLFVHNYCAHTDKLSERSQRAVDEPCSYFLSRFPSLFMAVYRAIKRSGKRHKTCYAPFF</sequence>
<evidence type="ECO:0000256" key="3">
    <source>
        <dbReference type="ARBA" id="ARBA00022840"/>
    </source>
</evidence>
<dbReference type="GO" id="GO:0051082">
    <property type="term" value="F:unfolded protein binding"/>
    <property type="evidence" value="ECO:0007669"/>
    <property type="project" value="TreeGrafter"/>
</dbReference>
<evidence type="ECO:0008006" key="9">
    <source>
        <dbReference type="Google" id="ProtNLM"/>
    </source>
</evidence>